<comment type="similarity">
    <text evidence="1">Belongs to the Elbow/Noc family.</text>
</comment>
<keyword evidence="4" id="KW-0862">Zinc</keyword>
<feature type="region of interest" description="Disordered" evidence="6">
    <location>
        <begin position="54"/>
        <end position="230"/>
    </location>
</feature>
<dbReference type="EMBL" id="CP111013">
    <property type="protein sequence ID" value="WAQ95340.1"/>
    <property type="molecule type" value="Genomic_DNA"/>
</dbReference>
<evidence type="ECO:0000256" key="2">
    <source>
        <dbReference type="ARBA" id="ARBA00022723"/>
    </source>
</evidence>
<evidence type="ECO:0000313" key="9">
    <source>
        <dbReference type="Proteomes" id="UP001164746"/>
    </source>
</evidence>
<feature type="compositionally biased region" description="Low complexity" evidence="6">
    <location>
        <begin position="126"/>
        <end position="153"/>
    </location>
</feature>
<keyword evidence="9" id="KW-1185">Reference proteome</keyword>
<evidence type="ECO:0000256" key="5">
    <source>
        <dbReference type="PROSITE-ProRule" id="PRU00042"/>
    </source>
</evidence>
<evidence type="ECO:0000256" key="4">
    <source>
        <dbReference type="ARBA" id="ARBA00022833"/>
    </source>
</evidence>
<dbReference type="SUPFAM" id="SSF57667">
    <property type="entry name" value="beta-beta-alpha zinc fingers"/>
    <property type="match status" value="1"/>
</dbReference>
<dbReference type="InterPro" id="IPR051520">
    <property type="entry name" value="Elbow/Noc_ZnFinger"/>
</dbReference>
<organism evidence="8 9">
    <name type="scientific">Mya arenaria</name>
    <name type="common">Soft-shell clam</name>
    <dbReference type="NCBI Taxonomy" id="6604"/>
    <lineage>
        <taxon>Eukaryota</taxon>
        <taxon>Metazoa</taxon>
        <taxon>Spiralia</taxon>
        <taxon>Lophotrochozoa</taxon>
        <taxon>Mollusca</taxon>
        <taxon>Bivalvia</taxon>
        <taxon>Autobranchia</taxon>
        <taxon>Heteroconchia</taxon>
        <taxon>Euheterodonta</taxon>
        <taxon>Imparidentia</taxon>
        <taxon>Neoheterodontei</taxon>
        <taxon>Myida</taxon>
        <taxon>Myoidea</taxon>
        <taxon>Myidae</taxon>
        <taxon>Mya</taxon>
    </lineage>
</organism>
<evidence type="ECO:0000256" key="1">
    <source>
        <dbReference type="ARBA" id="ARBA00010144"/>
    </source>
</evidence>
<feature type="domain" description="C2H2-type" evidence="7">
    <location>
        <begin position="423"/>
        <end position="456"/>
    </location>
</feature>
<feature type="compositionally biased region" description="Basic and acidic residues" evidence="6">
    <location>
        <begin position="183"/>
        <end position="213"/>
    </location>
</feature>
<evidence type="ECO:0000313" key="8">
    <source>
        <dbReference type="EMBL" id="WAQ95340.1"/>
    </source>
</evidence>
<proteinExistence type="inferred from homology"/>
<sequence>MNESKSGDTPINMTSMSSMLAPNVAQYLHPDYLQPLPTTLDAKKSPLALLAQTCSSIGKDPSPSKSIIPPLEKESKDSDKASTDKAKSSENRKSPGNDSGNESGRESSKKSGLKAAAPKEIPPLVPISSTPSRKSSPVPSSSSEKSSETVTVTAAVSRPVASTGANSGHTSSGSVRSTNSVSSDRDRGDSDRERERERERNRSRDNGSSDGGKHTSRSSPDHVSVASKYPGHLHPGLNGFGSGLPHPGLSLYGHGLGLDPSSVSSAYASSLAAAHSGYNFSASAAAALAAQNAALSKSGLSPGLSPYVSYARVRTPSGATTLVPVCRDPYCTNCQLTIQNSHISSTCTSPGCSQCAHEKSLQSLSALGMAGASSLSMMPQYSLASSLPSLPPGLSSYPGLSSSLYAHSLLGSSAAMHSQGMPYVCNWVSGTDYCGKRYSTSEELLQHLRTHTSSSEAASSLASYAALGLPPPLGLPGFPPTPLPAHGGLSPNSLRRAYPTIPSPLGNMLNGSRYHPYKSPLPSVPSGLQPGQGLSSLSPYYSPYSLYGQRIGAAAVP</sequence>
<reference evidence="8" key="1">
    <citation type="submission" date="2022-11" db="EMBL/GenBank/DDBJ databases">
        <title>Centuries of genome instability and evolution in soft-shell clam transmissible cancer (bioRxiv).</title>
        <authorList>
            <person name="Hart S.F.M."/>
            <person name="Yonemitsu M.A."/>
            <person name="Giersch R.M."/>
            <person name="Beal B.F."/>
            <person name="Arriagada G."/>
            <person name="Davis B.W."/>
            <person name="Ostrander E.A."/>
            <person name="Goff S.P."/>
            <person name="Metzger M.J."/>
        </authorList>
    </citation>
    <scope>NUCLEOTIDE SEQUENCE</scope>
    <source>
        <strain evidence="8">MELC-2E11</strain>
        <tissue evidence="8">Siphon/mantle</tissue>
    </source>
</reference>
<dbReference type="InterPro" id="IPR013087">
    <property type="entry name" value="Znf_C2H2_type"/>
</dbReference>
<gene>
    <name evidence="8" type="ORF">MAR_028030</name>
</gene>
<dbReference type="PANTHER" id="PTHR12522">
    <property type="entry name" value="ZINC-FINGER PROTEIN NOLZ1-RELATED"/>
    <property type="match status" value="1"/>
</dbReference>
<keyword evidence="2" id="KW-0479">Metal-binding</keyword>
<feature type="compositionally biased region" description="Basic and acidic residues" evidence="6">
    <location>
        <begin position="71"/>
        <end position="95"/>
    </location>
</feature>
<feature type="compositionally biased region" description="Low complexity" evidence="6">
    <location>
        <begin position="55"/>
        <end position="70"/>
    </location>
</feature>
<evidence type="ECO:0000256" key="3">
    <source>
        <dbReference type="ARBA" id="ARBA00022771"/>
    </source>
</evidence>
<accession>A0ABY7DF47</accession>
<keyword evidence="3 5" id="KW-0863">Zinc-finger</keyword>
<name>A0ABY7DF47_MYAAR</name>
<dbReference type="PANTHER" id="PTHR12522:SF4">
    <property type="entry name" value="ZINC FINGER PROTEIN ELBOW"/>
    <property type="match status" value="1"/>
</dbReference>
<dbReference type="PROSITE" id="PS50157">
    <property type="entry name" value="ZINC_FINGER_C2H2_2"/>
    <property type="match status" value="1"/>
</dbReference>
<dbReference type="Proteomes" id="UP001164746">
    <property type="component" value="Chromosome 2"/>
</dbReference>
<evidence type="ECO:0000259" key="7">
    <source>
        <dbReference type="PROSITE" id="PS50157"/>
    </source>
</evidence>
<protein>
    <submittedName>
        <fullName evidence="8">ZN503-like protein</fullName>
    </submittedName>
</protein>
<dbReference type="InterPro" id="IPR036236">
    <property type="entry name" value="Znf_C2H2_sf"/>
</dbReference>
<feature type="compositionally biased region" description="Low complexity" evidence="6">
    <location>
        <begin position="170"/>
        <end position="182"/>
    </location>
</feature>
<evidence type="ECO:0000256" key="6">
    <source>
        <dbReference type="SAM" id="MobiDB-lite"/>
    </source>
</evidence>
<dbReference type="Gene3D" id="3.30.160.60">
    <property type="entry name" value="Classic Zinc Finger"/>
    <property type="match status" value="1"/>
</dbReference>